<evidence type="ECO:0000256" key="2">
    <source>
        <dbReference type="ARBA" id="ARBA00023015"/>
    </source>
</evidence>
<evidence type="ECO:0000259" key="6">
    <source>
        <dbReference type="PROSITE" id="PS51755"/>
    </source>
</evidence>
<comment type="similarity">
    <text evidence="1">Belongs to the AfsR/DnrI/RedD regulatory family.</text>
</comment>
<comment type="caution">
    <text evidence="7">The sequence shown here is derived from an EMBL/GenBank/DDBJ whole genome shotgun (WGS) entry which is preliminary data.</text>
</comment>
<dbReference type="SMART" id="SM00862">
    <property type="entry name" value="Trans_reg_C"/>
    <property type="match status" value="1"/>
</dbReference>
<keyword evidence="8" id="KW-1185">Reference proteome</keyword>
<dbReference type="RefSeq" id="WP_358132627.1">
    <property type="nucleotide sequence ID" value="NZ_JBFALK010000006.1"/>
</dbReference>
<dbReference type="PROSITE" id="PS51755">
    <property type="entry name" value="OMPR_PHOB"/>
    <property type="match status" value="1"/>
</dbReference>
<dbReference type="Gene3D" id="1.10.10.10">
    <property type="entry name" value="Winged helix-like DNA-binding domain superfamily/Winged helix DNA-binding domain"/>
    <property type="match status" value="1"/>
</dbReference>
<dbReference type="Gene3D" id="1.25.40.10">
    <property type="entry name" value="Tetratricopeptide repeat domain"/>
    <property type="match status" value="1"/>
</dbReference>
<dbReference type="SUPFAM" id="SSF48452">
    <property type="entry name" value="TPR-like"/>
    <property type="match status" value="1"/>
</dbReference>
<dbReference type="InterPro" id="IPR051677">
    <property type="entry name" value="AfsR-DnrI-RedD_regulator"/>
</dbReference>
<dbReference type="InterPro" id="IPR016032">
    <property type="entry name" value="Sig_transdc_resp-reg_C-effctor"/>
</dbReference>
<dbReference type="InterPro" id="IPR001867">
    <property type="entry name" value="OmpR/PhoB-type_DNA-bd"/>
</dbReference>
<dbReference type="SUPFAM" id="SSF46894">
    <property type="entry name" value="C-terminal effector domain of the bipartite response regulators"/>
    <property type="match status" value="1"/>
</dbReference>
<evidence type="ECO:0000256" key="3">
    <source>
        <dbReference type="ARBA" id="ARBA00023125"/>
    </source>
</evidence>
<keyword evidence="2" id="KW-0805">Transcription regulation</keyword>
<dbReference type="InterPro" id="IPR036388">
    <property type="entry name" value="WH-like_DNA-bd_sf"/>
</dbReference>
<feature type="DNA-binding region" description="OmpR/PhoB-type" evidence="5">
    <location>
        <begin position="1"/>
        <end position="101"/>
    </location>
</feature>
<dbReference type="CDD" id="cd15831">
    <property type="entry name" value="BTAD"/>
    <property type="match status" value="1"/>
</dbReference>
<evidence type="ECO:0000256" key="4">
    <source>
        <dbReference type="ARBA" id="ARBA00023163"/>
    </source>
</evidence>
<protein>
    <submittedName>
        <fullName evidence="7">BTAD domain-containing putative transcriptional regulator</fullName>
    </submittedName>
</protein>
<sequence length="662" mass="70809">MQAQVAFGVLGPVVAWDAAGGAIALKGPRHRAVLARLIVARRRVVPVTGLVEDLWDDPPPGAVGAVRTFVAALRRALEPARPPRAAARLLVTEGPGYALRAEPGAVDAWRFEKAVTAAATLPPEDGLALLEEALAWWRGPAYAEFTEETWARAERSRLGELRLHAVERRAEARMALGRAAEAVPDLDAHVAEHPWREDAWRLLALALYRTGRQGDALAVLRRARTLLVEQLGVDPDPRLRRLEADILHHAEHLDPVPRPGEAAGRVWALAAAAYDRTVASGARARLESTVGLLRGLAVTGGGGLEAAREHRVAAIAAAEELGDTELTARVIGAYDVPAIWTRVDDPEQAMRVVAAAERTLAALPTGEHAAARARLLATIALESRGTGSAHGPRAARQAEQIARHLDDPALLAFALNGTFMQTFHRAGLASRRDAIGAELVALSARNGLATYEILGHLIRLQARGALADFPGADHHAAAADRLAERHELPLTGVFTEWYRALRLAADGRAPMDEMEAAYRSAAARLDGAGMPGLEHGLLPLALLCLRVRHALPVQADEGTDWGPYEPWARPLVLLADDRRGDAAAALREVPAPPRDLLFEALWCLAGRAAIAVGDRETMELAHNELIPAAAELAGAGSGLLTLGPVTEHLDALATALRRSRTR</sequence>
<keyword evidence="4" id="KW-0804">Transcription</keyword>
<dbReference type="InterPro" id="IPR011990">
    <property type="entry name" value="TPR-like_helical_dom_sf"/>
</dbReference>
<accession>A0ABV3GDK6</accession>
<dbReference type="Pfam" id="PF03704">
    <property type="entry name" value="BTAD"/>
    <property type="match status" value="1"/>
</dbReference>
<dbReference type="Pfam" id="PF00486">
    <property type="entry name" value="Trans_reg_C"/>
    <property type="match status" value="1"/>
</dbReference>
<keyword evidence="3 5" id="KW-0238">DNA-binding</keyword>
<reference evidence="7 8" key="1">
    <citation type="submission" date="2024-06" db="EMBL/GenBank/DDBJ databases">
        <title>The Natural Products Discovery Center: Release of the First 8490 Sequenced Strains for Exploring Actinobacteria Biosynthetic Diversity.</title>
        <authorList>
            <person name="Kalkreuter E."/>
            <person name="Kautsar S.A."/>
            <person name="Yang D."/>
            <person name="Bader C.D."/>
            <person name="Teijaro C.N."/>
            <person name="Fluegel L."/>
            <person name="Davis C.M."/>
            <person name="Simpson J.R."/>
            <person name="Lauterbach L."/>
            <person name="Steele A.D."/>
            <person name="Gui C."/>
            <person name="Meng S."/>
            <person name="Li G."/>
            <person name="Viehrig K."/>
            <person name="Ye F."/>
            <person name="Su P."/>
            <person name="Kiefer A.F."/>
            <person name="Nichols A."/>
            <person name="Cepeda A.J."/>
            <person name="Yan W."/>
            <person name="Fan B."/>
            <person name="Jiang Y."/>
            <person name="Adhikari A."/>
            <person name="Zheng C.-J."/>
            <person name="Schuster L."/>
            <person name="Cowan T.M."/>
            <person name="Smanski M.J."/>
            <person name="Chevrette M.G."/>
            <person name="De Carvalho L.P.S."/>
            <person name="Shen B."/>
        </authorList>
    </citation>
    <scope>NUCLEOTIDE SEQUENCE [LARGE SCALE GENOMIC DNA]</scope>
    <source>
        <strain evidence="7 8">NPDC050100</strain>
    </source>
</reference>
<feature type="domain" description="OmpR/PhoB-type" evidence="6">
    <location>
        <begin position="1"/>
        <end position="101"/>
    </location>
</feature>
<dbReference type="PANTHER" id="PTHR35807:SF1">
    <property type="entry name" value="TRANSCRIPTIONAL REGULATOR REDD"/>
    <property type="match status" value="1"/>
</dbReference>
<dbReference type="EMBL" id="JBFALK010000006">
    <property type="protein sequence ID" value="MEV0969644.1"/>
    <property type="molecule type" value="Genomic_DNA"/>
</dbReference>
<evidence type="ECO:0000313" key="8">
    <source>
        <dbReference type="Proteomes" id="UP001551675"/>
    </source>
</evidence>
<gene>
    <name evidence="7" type="ORF">AB0I59_13485</name>
</gene>
<dbReference type="SMART" id="SM01043">
    <property type="entry name" value="BTAD"/>
    <property type="match status" value="1"/>
</dbReference>
<dbReference type="InterPro" id="IPR005158">
    <property type="entry name" value="BTAD"/>
</dbReference>
<evidence type="ECO:0000256" key="5">
    <source>
        <dbReference type="PROSITE-ProRule" id="PRU01091"/>
    </source>
</evidence>
<organism evidence="7 8">
    <name type="scientific">Microtetraspora glauca</name>
    <dbReference type="NCBI Taxonomy" id="1996"/>
    <lineage>
        <taxon>Bacteria</taxon>
        <taxon>Bacillati</taxon>
        <taxon>Actinomycetota</taxon>
        <taxon>Actinomycetes</taxon>
        <taxon>Streptosporangiales</taxon>
        <taxon>Streptosporangiaceae</taxon>
        <taxon>Microtetraspora</taxon>
    </lineage>
</organism>
<proteinExistence type="inferred from homology"/>
<evidence type="ECO:0000256" key="1">
    <source>
        <dbReference type="ARBA" id="ARBA00005820"/>
    </source>
</evidence>
<dbReference type="PANTHER" id="PTHR35807">
    <property type="entry name" value="TRANSCRIPTIONAL REGULATOR REDD-RELATED"/>
    <property type="match status" value="1"/>
</dbReference>
<dbReference type="Proteomes" id="UP001551675">
    <property type="component" value="Unassembled WGS sequence"/>
</dbReference>
<name>A0ABV3GDK6_MICGL</name>
<evidence type="ECO:0000313" key="7">
    <source>
        <dbReference type="EMBL" id="MEV0969644.1"/>
    </source>
</evidence>